<dbReference type="Pfam" id="PF04450">
    <property type="entry name" value="BSP"/>
    <property type="match status" value="1"/>
</dbReference>
<dbReference type="InParanoid" id="D8RLW5"/>
<dbReference type="KEGG" id="smo:SELMODRAFT_59499"/>
<dbReference type="HOGENOM" id="CLU_062644_3_0_1"/>
<dbReference type="AlphaFoldDB" id="D8RLW5"/>
<dbReference type="STRING" id="88036.D8RLW5"/>
<name>D8RLW5_SELML</name>
<reference evidence="1 2" key="1">
    <citation type="journal article" date="2011" name="Science">
        <title>The Selaginella genome identifies genetic changes associated with the evolution of vascular plants.</title>
        <authorList>
            <person name="Banks J.A."/>
            <person name="Nishiyama T."/>
            <person name="Hasebe M."/>
            <person name="Bowman J.L."/>
            <person name="Gribskov M."/>
            <person name="dePamphilis C."/>
            <person name="Albert V.A."/>
            <person name="Aono N."/>
            <person name="Aoyama T."/>
            <person name="Ambrose B.A."/>
            <person name="Ashton N.W."/>
            <person name="Axtell M.J."/>
            <person name="Barker E."/>
            <person name="Barker M.S."/>
            <person name="Bennetzen J.L."/>
            <person name="Bonawitz N.D."/>
            <person name="Chapple C."/>
            <person name="Cheng C."/>
            <person name="Correa L.G."/>
            <person name="Dacre M."/>
            <person name="DeBarry J."/>
            <person name="Dreyer I."/>
            <person name="Elias M."/>
            <person name="Engstrom E.M."/>
            <person name="Estelle M."/>
            <person name="Feng L."/>
            <person name="Finet C."/>
            <person name="Floyd S.K."/>
            <person name="Frommer W.B."/>
            <person name="Fujita T."/>
            <person name="Gramzow L."/>
            <person name="Gutensohn M."/>
            <person name="Harholt J."/>
            <person name="Hattori M."/>
            <person name="Heyl A."/>
            <person name="Hirai T."/>
            <person name="Hiwatashi Y."/>
            <person name="Ishikawa M."/>
            <person name="Iwata M."/>
            <person name="Karol K.G."/>
            <person name="Koehler B."/>
            <person name="Kolukisaoglu U."/>
            <person name="Kubo M."/>
            <person name="Kurata T."/>
            <person name="Lalonde S."/>
            <person name="Li K."/>
            <person name="Li Y."/>
            <person name="Litt A."/>
            <person name="Lyons E."/>
            <person name="Manning G."/>
            <person name="Maruyama T."/>
            <person name="Michael T.P."/>
            <person name="Mikami K."/>
            <person name="Miyazaki S."/>
            <person name="Morinaga S."/>
            <person name="Murata T."/>
            <person name="Mueller-Roeber B."/>
            <person name="Nelson D.R."/>
            <person name="Obara M."/>
            <person name="Oguri Y."/>
            <person name="Olmstead R.G."/>
            <person name="Onodera N."/>
            <person name="Petersen B.L."/>
            <person name="Pils B."/>
            <person name="Prigge M."/>
            <person name="Rensing S.A."/>
            <person name="Riano-Pachon D.M."/>
            <person name="Roberts A.W."/>
            <person name="Sato Y."/>
            <person name="Scheller H.V."/>
            <person name="Schulz B."/>
            <person name="Schulz C."/>
            <person name="Shakirov E.V."/>
            <person name="Shibagaki N."/>
            <person name="Shinohara N."/>
            <person name="Shippen D.E."/>
            <person name="Soerensen I."/>
            <person name="Sotooka R."/>
            <person name="Sugimoto N."/>
            <person name="Sugita M."/>
            <person name="Sumikawa N."/>
            <person name="Tanurdzic M."/>
            <person name="Theissen G."/>
            <person name="Ulvskov P."/>
            <person name="Wakazuki S."/>
            <person name="Weng J.K."/>
            <person name="Willats W.W."/>
            <person name="Wipf D."/>
            <person name="Wolf P.G."/>
            <person name="Yang L."/>
            <person name="Zimmer A.D."/>
            <person name="Zhu Q."/>
            <person name="Mitros T."/>
            <person name="Hellsten U."/>
            <person name="Loque D."/>
            <person name="Otillar R."/>
            <person name="Salamov A."/>
            <person name="Schmutz J."/>
            <person name="Shapiro H."/>
            <person name="Lindquist E."/>
            <person name="Lucas S."/>
            <person name="Rokhsar D."/>
            <person name="Grigoriev I.V."/>
        </authorList>
    </citation>
    <scope>NUCLEOTIDE SEQUENCE [LARGE SCALE GENOMIC DNA]</scope>
</reference>
<protein>
    <submittedName>
        <fullName evidence="1">Uncharacterized protein</fullName>
    </submittedName>
</protein>
<gene>
    <name evidence="1" type="ORF">SELMODRAFT_59499</name>
</gene>
<organism evidence="2">
    <name type="scientific">Selaginella moellendorffii</name>
    <name type="common">Spikemoss</name>
    <dbReference type="NCBI Taxonomy" id="88036"/>
    <lineage>
        <taxon>Eukaryota</taxon>
        <taxon>Viridiplantae</taxon>
        <taxon>Streptophyta</taxon>
        <taxon>Embryophyta</taxon>
        <taxon>Tracheophyta</taxon>
        <taxon>Lycopodiopsida</taxon>
        <taxon>Selaginellales</taxon>
        <taxon>Selaginellaceae</taxon>
        <taxon>Selaginella</taxon>
    </lineage>
</organism>
<feature type="non-terminal residue" evidence="1">
    <location>
        <position position="118"/>
    </location>
</feature>
<dbReference type="PANTHER" id="PTHR33321:SF12">
    <property type="entry name" value="PLANT BASIC SECRETORY PROTEIN (BSP) FAMILY PROTEIN"/>
    <property type="match status" value="1"/>
</dbReference>
<keyword evidence="2" id="KW-1185">Reference proteome</keyword>
<sequence>QGDVTREIEGLIYEQMTNAWINGIGAAPPGLLTGIAKFVRLKAGLPPDNQFEPDEFVTGTKGPWDVGSYATAHFLVYLEDSFQSDFVALINRKMADGWNESFTWQILGLSVEKLWHEW</sequence>
<dbReference type="PANTHER" id="PTHR33321">
    <property type="match status" value="1"/>
</dbReference>
<evidence type="ECO:0000313" key="2">
    <source>
        <dbReference type="Proteomes" id="UP000001514"/>
    </source>
</evidence>
<accession>D8RLW5</accession>
<dbReference type="Gramene" id="EFJ26790">
    <property type="protein sequence ID" value="EFJ26790"/>
    <property type="gene ID" value="SELMODRAFT_59499"/>
</dbReference>
<dbReference type="EMBL" id="GL377583">
    <property type="protein sequence ID" value="EFJ26790.1"/>
    <property type="molecule type" value="Genomic_DNA"/>
</dbReference>
<dbReference type="InterPro" id="IPR007541">
    <property type="entry name" value="Uncharacterised_BSP"/>
</dbReference>
<feature type="non-terminal residue" evidence="1">
    <location>
        <position position="1"/>
    </location>
</feature>
<proteinExistence type="predicted"/>
<dbReference type="Proteomes" id="UP000001514">
    <property type="component" value="Unassembled WGS sequence"/>
</dbReference>
<evidence type="ECO:0000313" key="1">
    <source>
        <dbReference type="EMBL" id="EFJ26790.1"/>
    </source>
</evidence>